<dbReference type="InterPro" id="IPR016181">
    <property type="entry name" value="Acyl_CoA_acyltransferase"/>
</dbReference>
<evidence type="ECO:0000259" key="1">
    <source>
        <dbReference type="PROSITE" id="PS51186"/>
    </source>
</evidence>
<dbReference type="PANTHER" id="PTHR43792">
    <property type="entry name" value="GNAT FAMILY, PUTATIVE (AFU_ORTHOLOGUE AFUA_3G00765)-RELATED-RELATED"/>
    <property type="match status" value="1"/>
</dbReference>
<comment type="caution">
    <text evidence="2">The sequence shown here is derived from an EMBL/GenBank/DDBJ whole genome shotgun (WGS) entry which is preliminary data.</text>
</comment>
<reference evidence="2" key="1">
    <citation type="submission" date="2022-11" db="EMBL/GenBank/DDBJ databases">
        <title>High-quality draft genome sequence of Galbibacter sp. strain CMA-7.</title>
        <authorList>
            <person name="Wei L."/>
            <person name="Dong C."/>
            <person name="Shao Z."/>
        </authorList>
    </citation>
    <scope>NUCLEOTIDE SEQUENCE</scope>
    <source>
        <strain evidence="2">CMA-7</strain>
    </source>
</reference>
<dbReference type="PANTHER" id="PTHR43792:SF1">
    <property type="entry name" value="N-ACETYLTRANSFERASE DOMAIN-CONTAINING PROTEIN"/>
    <property type="match status" value="1"/>
</dbReference>
<dbReference type="Pfam" id="PF13302">
    <property type="entry name" value="Acetyltransf_3"/>
    <property type="match status" value="1"/>
</dbReference>
<dbReference type="EMBL" id="JAPMUA010000001">
    <property type="protein sequence ID" value="MDG3585040.1"/>
    <property type="molecule type" value="Genomic_DNA"/>
</dbReference>
<sequence>MIFQTNRLTIRELTMKDLDLFHKMQNDQTVMRYIGGKIFSLEENKKDLENILNFYKNPKNDFWVWAITIKDSNSFIGTIALVKNEKEECEIGYRLLKEYWKQGFGKEVTNGLIKYAFEEKKIKEIVAYVDKNNLTSVRILDSTFRFIKEIYNEQDNCIDRYYKLSN</sequence>
<name>A0ABT6FP89_9FLAO</name>
<dbReference type="SUPFAM" id="SSF55729">
    <property type="entry name" value="Acyl-CoA N-acyltransferases (Nat)"/>
    <property type="match status" value="1"/>
</dbReference>
<dbReference type="InterPro" id="IPR000182">
    <property type="entry name" value="GNAT_dom"/>
</dbReference>
<dbReference type="Gene3D" id="3.40.630.30">
    <property type="match status" value="1"/>
</dbReference>
<proteinExistence type="predicted"/>
<keyword evidence="3" id="KW-1185">Reference proteome</keyword>
<dbReference type="InterPro" id="IPR051531">
    <property type="entry name" value="N-acetyltransferase"/>
</dbReference>
<dbReference type="PROSITE" id="PS51186">
    <property type="entry name" value="GNAT"/>
    <property type="match status" value="1"/>
</dbReference>
<protein>
    <submittedName>
        <fullName evidence="2">GNAT family N-acetyltransferase</fullName>
    </submittedName>
</protein>
<dbReference type="RefSeq" id="WP_277898770.1">
    <property type="nucleotide sequence ID" value="NZ_JAPMUA010000001.1"/>
</dbReference>
<dbReference type="Proteomes" id="UP001153642">
    <property type="component" value="Unassembled WGS sequence"/>
</dbReference>
<gene>
    <name evidence="2" type="ORF">OSR52_04095</name>
</gene>
<organism evidence="2 3">
    <name type="scientific">Galbibacter pacificus</name>
    <dbReference type="NCBI Taxonomy" id="2996052"/>
    <lineage>
        <taxon>Bacteria</taxon>
        <taxon>Pseudomonadati</taxon>
        <taxon>Bacteroidota</taxon>
        <taxon>Flavobacteriia</taxon>
        <taxon>Flavobacteriales</taxon>
        <taxon>Flavobacteriaceae</taxon>
        <taxon>Galbibacter</taxon>
    </lineage>
</organism>
<evidence type="ECO:0000313" key="3">
    <source>
        <dbReference type="Proteomes" id="UP001153642"/>
    </source>
</evidence>
<accession>A0ABT6FP89</accession>
<evidence type="ECO:0000313" key="2">
    <source>
        <dbReference type="EMBL" id="MDG3585040.1"/>
    </source>
</evidence>
<feature type="domain" description="N-acetyltransferase" evidence="1">
    <location>
        <begin position="8"/>
        <end position="166"/>
    </location>
</feature>